<evidence type="ECO:0008006" key="4">
    <source>
        <dbReference type="Google" id="ProtNLM"/>
    </source>
</evidence>
<keyword evidence="3" id="KW-1185">Reference proteome</keyword>
<name>A0A225WRC0_9STRA</name>
<evidence type="ECO:0000256" key="1">
    <source>
        <dbReference type="SAM" id="MobiDB-lite"/>
    </source>
</evidence>
<accession>A0A225WRC0</accession>
<feature type="compositionally biased region" description="Basic and acidic residues" evidence="1">
    <location>
        <begin position="96"/>
        <end position="122"/>
    </location>
</feature>
<comment type="caution">
    <text evidence="2">The sequence shown here is derived from an EMBL/GenBank/DDBJ whole genome shotgun (WGS) entry which is preliminary data.</text>
</comment>
<dbReference type="OrthoDB" id="336240at2759"/>
<evidence type="ECO:0000313" key="2">
    <source>
        <dbReference type="EMBL" id="OWZ19589.1"/>
    </source>
</evidence>
<organism evidence="2 3">
    <name type="scientific">Phytophthora megakarya</name>
    <dbReference type="NCBI Taxonomy" id="4795"/>
    <lineage>
        <taxon>Eukaryota</taxon>
        <taxon>Sar</taxon>
        <taxon>Stramenopiles</taxon>
        <taxon>Oomycota</taxon>
        <taxon>Peronosporomycetes</taxon>
        <taxon>Peronosporales</taxon>
        <taxon>Peronosporaceae</taxon>
        <taxon>Phytophthora</taxon>
    </lineage>
</organism>
<evidence type="ECO:0000313" key="3">
    <source>
        <dbReference type="Proteomes" id="UP000198211"/>
    </source>
</evidence>
<dbReference type="EMBL" id="NBNE01000424">
    <property type="protein sequence ID" value="OWZ19589.1"/>
    <property type="molecule type" value="Genomic_DNA"/>
</dbReference>
<protein>
    <recommendedName>
        <fullName evidence="4">PUB domain-containing protein</fullName>
    </recommendedName>
</protein>
<reference evidence="3" key="1">
    <citation type="submission" date="2017-03" db="EMBL/GenBank/DDBJ databases">
        <title>Phytopthora megakarya and P. palmivora, two closely related causual agents of cacao black pod achieved similar genome size and gene model numbers by different mechanisms.</title>
        <authorList>
            <person name="Ali S."/>
            <person name="Shao J."/>
            <person name="Larry D.J."/>
            <person name="Kronmiller B."/>
            <person name="Shen D."/>
            <person name="Strem M.D."/>
            <person name="Melnick R.L."/>
            <person name="Guiltinan M.J."/>
            <person name="Tyler B.M."/>
            <person name="Meinhardt L.W."/>
            <person name="Bailey B.A."/>
        </authorList>
    </citation>
    <scope>NUCLEOTIDE SEQUENCE [LARGE SCALE GENOMIC DNA]</scope>
    <source>
        <strain evidence="3">zdho120</strain>
    </source>
</reference>
<feature type="region of interest" description="Disordered" evidence="1">
    <location>
        <begin position="45"/>
        <end position="128"/>
    </location>
</feature>
<sequence length="223" mass="25832">MEKFRARCSMVDPVTNQPRFGPKMLAKVQDLLRRYDDVKVAMEEDAPLRLQGAKRTAELAQQQEQKRLQQEAREREAEQEREEQQRVESLAAAAQTKREQREKERAEAEQQRKLEEEEREHLNASIPHGNLGLEMGIAMLRESTGSEATYRQSLQKLLVVVSNICGHQCLLALGFKELQQGDETQPRDVFVLEEPDLSEDLDVWSNWFDELKEMQNLVEAKLS</sequence>
<proteinExistence type="predicted"/>
<dbReference type="AlphaFoldDB" id="A0A225WRC0"/>
<gene>
    <name evidence="2" type="ORF">PHMEG_0006136</name>
</gene>
<dbReference type="Proteomes" id="UP000198211">
    <property type="component" value="Unassembled WGS sequence"/>
</dbReference>
<feature type="compositionally biased region" description="Basic and acidic residues" evidence="1">
    <location>
        <begin position="64"/>
        <end position="86"/>
    </location>
</feature>